<gene>
    <name evidence="2" type="ORF">SAMN06295987_1141</name>
</gene>
<keyword evidence="3" id="KW-1185">Reference proteome</keyword>
<evidence type="ECO:0008006" key="4">
    <source>
        <dbReference type="Google" id="ProtNLM"/>
    </source>
</evidence>
<dbReference type="SUPFAM" id="SSF56925">
    <property type="entry name" value="OMPA-like"/>
    <property type="match status" value="1"/>
</dbReference>
<dbReference type="InterPro" id="IPR011250">
    <property type="entry name" value="OMP/PagP_B-barrel"/>
</dbReference>
<name>A0A1U6IT68_9SPHN</name>
<sequence>MAGSHRTPQPMSLTSDGVGPKRNQRENIGKPSGRHHSLSAQDAIIFSGSNERLIMQHDRTKRAIWALPLIGLISACGGGGSGGVASAPSPTDTPSPGPAFDTSGPAGFYPLDSDAALVSMVAGIRQTGEGSMQTQTIETYGSDEMKIGYDPATQDYTIAIPGQIAGRTAENTTDATPSPGFRYFDVIDPQGARVGWVSVEKKVRINLTYTAVGDFSWRGAYLEFVTGIPTPQAEIPLAGSARYSAQVRGQSTAATNIKGTLQLNFDFASNGLSGQMDLTASDGTGEYQSIGAYPVANGVHPVGSTTFSGDFTAPAGLTGPATFEGRFMGPDAAEVGGRWQVPIEIPSGSAFPPAFQGIYEAAGVFAGARR</sequence>
<proteinExistence type="predicted"/>
<evidence type="ECO:0000313" key="2">
    <source>
        <dbReference type="EMBL" id="SLK11217.1"/>
    </source>
</evidence>
<evidence type="ECO:0000313" key="3">
    <source>
        <dbReference type="Proteomes" id="UP000190989"/>
    </source>
</evidence>
<accession>A0A1U6IT68</accession>
<protein>
    <recommendedName>
        <fullName evidence="4">Transferrin-binding protein B C-lobe/N-lobe beta barrel domain-containing protein</fullName>
    </recommendedName>
</protein>
<evidence type="ECO:0000256" key="1">
    <source>
        <dbReference type="SAM" id="MobiDB-lite"/>
    </source>
</evidence>
<reference evidence="3" key="1">
    <citation type="submission" date="2017-02" db="EMBL/GenBank/DDBJ databases">
        <authorList>
            <person name="Varghese N."/>
            <person name="Submissions S."/>
        </authorList>
    </citation>
    <scope>NUCLEOTIDE SEQUENCE [LARGE SCALE GENOMIC DNA]</scope>
    <source>
        <strain evidence="3">SM117</strain>
    </source>
</reference>
<dbReference type="AlphaFoldDB" id="A0A1U6IT68"/>
<feature type="compositionally biased region" description="Polar residues" evidence="1">
    <location>
        <begin position="1"/>
        <end position="15"/>
    </location>
</feature>
<dbReference type="EMBL" id="FVZE01000014">
    <property type="protein sequence ID" value="SLK11217.1"/>
    <property type="molecule type" value="Genomic_DNA"/>
</dbReference>
<feature type="region of interest" description="Disordered" evidence="1">
    <location>
        <begin position="80"/>
        <end position="106"/>
    </location>
</feature>
<dbReference type="Gene3D" id="2.40.160.90">
    <property type="match status" value="1"/>
</dbReference>
<feature type="region of interest" description="Disordered" evidence="1">
    <location>
        <begin position="1"/>
        <end position="38"/>
    </location>
</feature>
<organism evidence="2 3">
    <name type="scientific">Novosphingobium mathurense</name>
    <dbReference type="NCBI Taxonomy" id="428990"/>
    <lineage>
        <taxon>Bacteria</taxon>
        <taxon>Pseudomonadati</taxon>
        <taxon>Pseudomonadota</taxon>
        <taxon>Alphaproteobacteria</taxon>
        <taxon>Sphingomonadales</taxon>
        <taxon>Sphingomonadaceae</taxon>
        <taxon>Novosphingobium</taxon>
    </lineage>
</organism>
<dbReference type="Proteomes" id="UP000190989">
    <property type="component" value="Unassembled WGS sequence"/>
</dbReference>